<feature type="transmembrane region" description="Helical" evidence="7">
    <location>
        <begin position="46"/>
        <end position="65"/>
    </location>
</feature>
<dbReference type="OrthoDB" id="10061976at2759"/>
<dbReference type="Pfam" id="PF12832">
    <property type="entry name" value="MFS_1_like"/>
    <property type="match status" value="1"/>
</dbReference>
<dbReference type="InterPro" id="IPR051717">
    <property type="entry name" value="MFS_MFSD6"/>
</dbReference>
<protein>
    <recommendedName>
        <fullName evidence="8">Major facilitator superfamily associated domain-containing protein</fullName>
    </recommendedName>
</protein>
<comment type="similarity">
    <text evidence="2">Belongs to the major facilitator superfamily. MFSD6 family.</text>
</comment>
<feature type="transmembrane region" description="Helical" evidence="7">
    <location>
        <begin position="675"/>
        <end position="691"/>
    </location>
</feature>
<feature type="compositionally biased region" description="Basic and acidic residues" evidence="6">
    <location>
        <begin position="822"/>
        <end position="839"/>
    </location>
</feature>
<feature type="transmembrane region" description="Helical" evidence="7">
    <location>
        <begin position="12"/>
        <end position="34"/>
    </location>
</feature>
<comment type="subcellular location">
    <subcellularLocation>
        <location evidence="1">Membrane</location>
        <topology evidence="1">Multi-pass membrane protein</topology>
    </subcellularLocation>
</comment>
<reference evidence="9" key="1">
    <citation type="submission" date="2015-10" db="EMBL/GenBank/DDBJ databases">
        <title>EvidentialGene: Evidence-directed Construction of Complete mRNA Transcriptomes without Genomes.</title>
        <authorList>
            <person name="Gilbert D.G."/>
        </authorList>
    </citation>
    <scope>NUCLEOTIDE SEQUENCE</scope>
</reference>
<feature type="transmembrane region" description="Helical" evidence="7">
    <location>
        <begin position="778"/>
        <end position="799"/>
    </location>
</feature>
<evidence type="ECO:0000256" key="5">
    <source>
        <dbReference type="ARBA" id="ARBA00023136"/>
    </source>
</evidence>
<dbReference type="PANTHER" id="PTHR16172">
    <property type="entry name" value="MAJOR FACILITATOR SUPERFAMILY DOMAIN-CONTAINING PROTEIN 6-LIKE"/>
    <property type="match status" value="1"/>
</dbReference>
<feature type="transmembrane region" description="Helical" evidence="7">
    <location>
        <begin position="395"/>
        <end position="421"/>
    </location>
</feature>
<feature type="transmembrane region" description="Helical" evidence="7">
    <location>
        <begin position="538"/>
        <end position="560"/>
    </location>
</feature>
<feature type="transmembrane region" description="Helical" evidence="7">
    <location>
        <begin position="442"/>
        <end position="463"/>
    </location>
</feature>
<evidence type="ECO:0000256" key="3">
    <source>
        <dbReference type="ARBA" id="ARBA00022692"/>
    </source>
</evidence>
<accession>A0A0N8EP80</accession>
<dbReference type="PANTHER" id="PTHR16172:SF41">
    <property type="entry name" value="MAJOR FACILITATOR SUPERFAMILY DOMAIN-CONTAINING PROTEIN 6-LIKE"/>
    <property type="match status" value="1"/>
</dbReference>
<dbReference type="EMBL" id="GDIQ01007428">
    <property type="protein sequence ID" value="JAN87309.1"/>
    <property type="molecule type" value="Transcribed_RNA"/>
</dbReference>
<feature type="compositionally biased region" description="Polar residues" evidence="6">
    <location>
        <begin position="197"/>
        <end position="211"/>
    </location>
</feature>
<evidence type="ECO:0000256" key="4">
    <source>
        <dbReference type="ARBA" id="ARBA00022989"/>
    </source>
</evidence>
<sequence>MTTSTQQEPSVWWLRMACFFFFAGLSCYTPLLAAHLQWLGFDLQEIGIINLIASTGAALGLLLAAAWTPRYGHRSNLAVAVLTAAFCGAGLILVPRLNERLHGRSDTERPVAEILCRPEGSALFFRKCGDTCELDAVARTELSVSDCRFEPQSRLPVHFIDWINRFALTNVNGGKGSDGMDDDLSEPERGDLPQKIPVQTSDFEDQFNPSDVETDETLLPGQSGSPPSGVAPYEYDYDENHRQDDALQEIERRRKKRQSIPLMDDAGQLPPTLQIDDEFEIAEKADLPYTSSPHICFSSYSSSTTTCHVFTGTNHLFRFNTSFYSGITHNGQCFYSLNYDDVDRQILSELRCRSNKPNHQVRCRAEGMKLRASVTRNGTSTCHGRPADSNFHLVFWLYVIFRTCGEMAIIATVLLLRIVTLNQDHENTVNGSGWMTQRRSSLVLWWIWALFGLVAMAPLAGWIADVVSFGIAFLLGSVMLALTAFCIALSPNSLPSRPHPMLEATLAIEEEPEDTTCVTPPLYRICGRDLRAILSDGTAVLILLFMSLLGMAAAVNPTIFYWHLLELGSTRLMLAACVTAQWLPIAPLVLLLSGWLWKRCGHRYIFIIGLLLYSIRFLGYTMLDQYVWIVVIETLEPLCSLWMLLTAAERIERLECRYRDVGIGRDRWHSWNHRYIFIIGLLLYSIRFLGYTMLDQYVWIVVIETLEPLCSLWMLLTAAERIERLECRYRDVGIGRDRWHSWKVNTWALVILFHYSLGRALGGLVSSLAAHHFGLVRVFVGAALICLFVAACWFLWIHLKSPCQSNRRKSLAHNSASPSPKETAEPPRLRNEAEQERKQKLLRSSPV</sequence>
<feature type="transmembrane region" description="Helical" evidence="7">
    <location>
        <begin position="697"/>
        <end position="719"/>
    </location>
</feature>
<dbReference type="InterPro" id="IPR024989">
    <property type="entry name" value="MFS_assoc_dom"/>
</dbReference>
<dbReference type="GO" id="GO:0016020">
    <property type="term" value="C:membrane"/>
    <property type="evidence" value="ECO:0007669"/>
    <property type="project" value="UniProtKB-SubCell"/>
</dbReference>
<evidence type="ECO:0000313" key="9">
    <source>
        <dbReference type="EMBL" id="JAN87309.1"/>
    </source>
</evidence>
<keyword evidence="4 7" id="KW-1133">Transmembrane helix</keyword>
<evidence type="ECO:0000259" key="8">
    <source>
        <dbReference type="Pfam" id="PF12832"/>
    </source>
</evidence>
<name>A0A0N8EP80_9CRUS</name>
<feature type="transmembrane region" description="Helical" evidence="7">
    <location>
        <begin position="572"/>
        <end position="597"/>
    </location>
</feature>
<feature type="transmembrane region" description="Helical" evidence="7">
    <location>
        <begin position="77"/>
        <end position="97"/>
    </location>
</feature>
<feature type="region of interest" description="Disordered" evidence="6">
    <location>
        <begin position="809"/>
        <end position="847"/>
    </location>
</feature>
<evidence type="ECO:0000256" key="7">
    <source>
        <dbReference type="SAM" id="Phobius"/>
    </source>
</evidence>
<evidence type="ECO:0000256" key="2">
    <source>
        <dbReference type="ARBA" id="ARBA00005241"/>
    </source>
</evidence>
<evidence type="ECO:0000256" key="1">
    <source>
        <dbReference type="ARBA" id="ARBA00004141"/>
    </source>
</evidence>
<feature type="region of interest" description="Disordered" evidence="6">
    <location>
        <begin position="173"/>
        <end position="235"/>
    </location>
</feature>
<feature type="transmembrane region" description="Helical" evidence="7">
    <location>
        <begin position="626"/>
        <end position="645"/>
    </location>
</feature>
<feature type="transmembrane region" description="Helical" evidence="7">
    <location>
        <begin position="469"/>
        <end position="489"/>
    </location>
</feature>
<feature type="transmembrane region" description="Helical" evidence="7">
    <location>
        <begin position="604"/>
        <end position="620"/>
    </location>
</feature>
<dbReference type="EMBL" id="GDIQ01068757">
    <property type="protein sequence ID" value="JAN25980.1"/>
    <property type="molecule type" value="Transcribed_RNA"/>
</dbReference>
<keyword evidence="3 7" id="KW-0812">Transmembrane</keyword>
<dbReference type="AlphaFoldDB" id="A0A0N8EP80"/>
<keyword evidence="5 7" id="KW-0472">Membrane</keyword>
<dbReference type="InterPro" id="IPR036259">
    <property type="entry name" value="MFS_trans_sf"/>
</dbReference>
<feature type="domain" description="Major facilitator superfamily associated" evidence="8">
    <location>
        <begin position="12"/>
        <end position="653"/>
    </location>
</feature>
<organism evidence="9">
    <name type="scientific">Daphnia magna</name>
    <dbReference type="NCBI Taxonomy" id="35525"/>
    <lineage>
        <taxon>Eukaryota</taxon>
        <taxon>Metazoa</taxon>
        <taxon>Ecdysozoa</taxon>
        <taxon>Arthropoda</taxon>
        <taxon>Crustacea</taxon>
        <taxon>Branchiopoda</taxon>
        <taxon>Diplostraca</taxon>
        <taxon>Cladocera</taxon>
        <taxon>Anomopoda</taxon>
        <taxon>Daphniidae</taxon>
        <taxon>Daphnia</taxon>
    </lineage>
</organism>
<evidence type="ECO:0000256" key="6">
    <source>
        <dbReference type="SAM" id="MobiDB-lite"/>
    </source>
</evidence>
<dbReference type="SUPFAM" id="SSF103473">
    <property type="entry name" value="MFS general substrate transporter"/>
    <property type="match status" value="2"/>
</dbReference>
<dbReference type="Gene3D" id="1.20.1250.20">
    <property type="entry name" value="MFS general substrate transporter like domains"/>
    <property type="match status" value="3"/>
</dbReference>
<proteinExistence type="inferred from homology"/>